<dbReference type="Pfam" id="PF04165">
    <property type="entry name" value="DUF401"/>
    <property type="match status" value="1"/>
</dbReference>
<name>A0A2J6WQL1_9BACT</name>
<accession>A0A2J6WQL1</accession>
<feature type="transmembrane region" description="Helical" evidence="1">
    <location>
        <begin position="295"/>
        <end position="322"/>
    </location>
</feature>
<dbReference type="PANTHER" id="PTHR39556">
    <property type="entry name" value="PROTEIN, PUTATIVE-RELATED"/>
    <property type="match status" value="1"/>
</dbReference>
<organism evidence="2 3">
    <name type="scientific">Thermodesulfovibrio aggregans</name>
    <dbReference type="NCBI Taxonomy" id="86166"/>
    <lineage>
        <taxon>Bacteria</taxon>
        <taxon>Pseudomonadati</taxon>
        <taxon>Nitrospirota</taxon>
        <taxon>Thermodesulfovibrionia</taxon>
        <taxon>Thermodesulfovibrionales</taxon>
        <taxon>Thermodesulfovibrionaceae</taxon>
        <taxon>Thermodesulfovibrio</taxon>
    </lineage>
</organism>
<feature type="transmembrane region" description="Helical" evidence="1">
    <location>
        <begin position="59"/>
        <end position="77"/>
    </location>
</feature>
<evidence type="ECO:0000313" key="2">
    <source>
        <dbReference type="EMBL" id="PMP72664.1"/>
    </source>
</evidence>
<dbReference type="Proteomes" id="UP000242288">
    <property type="component" value="Unassembled WGS sequence"/>
</dbReference>
<dbReference type="EMBL" id="PNIO01000006">
    <property type="protein sequence ID" value="PMP72664.1"/>
    <property type="molecule type" value="Genomic_DNA"/>
</dbReference>
<feature type="transmembrane region" description="Helical" evidence="1">
    <location>
        <begin position="174"/>
        <end position="195"/>
    </location>
</feature>
<dbReference type="PANTHER" id="PTHR39556:SF1">
    <property type="entry name" value="PROTEIN, PUTATIVE-RELATED"/>
    <property type="match status" value="1"/>
</dbReference>
<dbReference type="InterPro" id="IPR007294">
    <property type="entry name" value="DUF401"/>
</dbReference>
<dbReference type="AlphaFoldDB" id="A0A2J6WQL1"/>
<feature type="transmembrane region" description="Helical" evidence="1">
    <location>
        <begin position="215"/>
        <end position="243"/>
    </location>
</feature>
<feature type="transmembrane region" description="Helical" evidence="1">
    <location>
        <begin position="21"/>
        <end position="39"/>
    </location>
</feature>
<reference evidence="2 3" key="1">
    <citation type="submission" date="2018-01" db="EMBL/GenBank/DDBJ databases">
        <title>Metagenomic assembled genomes from two thermal pools in the Uzon Caldera, Kamchatka, Russia.</title>
        <authorList>
            <person name="Wilkins L."/>
            <person name="Ettinger C."/>
        </authorList>
    </citation>
    <scope>NUCLEOTIDE SEQUENCE [LARGE SCALE GENOMIC DNA]</scope>
    <source>
        <strain evidence="2">ZAV-04</strain>
    </source>
</reference>
<gene>
    <name evidence="2" type="ORF">C0186_00760</name>
</gene>
<keyword evidence="1" id="KW-0472">Membrane</keyword>
<sequence>MIDILKVSFIFLFILFLLRKKISIGYALLAGSLIFLIFYSFDFKSLPYKLIKSFTSSTSINLFLSLTLIKSFEYALRQTGLMQKMTEASQTLLTNKKLSILSMPLIIGMLPSLGGAYLSAPMVDSATKNLEMSKEEKAFINYWYRHPWELVLPLYPGVVLASAISGISLRKLILLNLPAALILFISGFFLSMHGVKNEKKASKNVSLKILSSFTPIVLVLLPVIIFKIDLFIALIANILIVCLYHKKTIKKTLSIIKYGFTYDVFLLVAGVIIFKEMLQASGAVDGIAKAITQSGIPYLVVFITLPLLIGLITGISIGFVGSTFPLLTHLKETLPYEISIAFVSGYVGVLLSPLHLCLILTREYFKADMIGIYRKIISGCIVIFFAALIEFVVLRYYS</sequence>
<protein>
    <recommendedName>
        <fullName evidence="4">DUF401 family protein</fullName>
    </recommendedName>
</protein>
<feature type="transmembrane region" description="Helical" evidence="1">
    <location>
        <begin position="98"/>
        <end position="120"/>
    </location>
</feature>
<evidence type="ECO:0008006" key="4">
    <source>
        <dbReference type="Google" id="ProtNLM"/>
    </source>
</evidence>
<feature type="transmembrane region" description="Helical" evidence="1">
    <location>
        <begin position="334"/>
        <end position="356"/>
    </location>
</feature>
<feature type="transmembrane region" description="Helical" evidence="1">
    <location>
        <begin position="255"/>
        <end position="275"/>
    </location>
</feature>
<evidence type="ECO:0000313" key="3">
    <source>
        <dbReference type="Proteomes" id="UP000242288"/>
    </source>
</evidence>
<keyword evidence="1" id="KW-0812">Transmembrane</keyword>
<proteinExistence type="predicted"/>
<keyword evidence="1" id="KW-1133">Transmembrane helix</keyword>
<evidence type="ECO:0000256" key="1">
    <source>
        <dbReference type="SAM" id="Phobius"/>
    </source>
</evidence>
<feature type="transmembrane region" description="Helical" evidence="1">
    <location>
        <begin position="376"/>
        <end position="397"/>
    </location>
</feature>
<comment type="caution">
    <text evidence="2">The sequence shown here is derived from an EMBL/GenBank/DDBJ whole genome shotgun (WGS) entry which is preliminary data.</text>
</comment>